<proteinExistence type="predicted"/>
<dbReference type="AlphaFoldDB" id="A0A835XNC1"/>
<feature type="transmembrane region" description="Helical" evidence="1">
    <location>
        <begin position="154"/>
        <end position="173"/>
    </location>
</feature>
<sequence>MERKYSSTRTKIVSETQPGLMDAVLSGECLGAVNTDLHTRYTLASDEKYCDLQVVGQSLSFGYYYAIPFRKLPAATNGTGGTGPSTTNPVVAALNLLAAEFIETGRATDAASKHFPTDNIALCTARADAERWATSKSKGGSDGLEPISIADVSGLFILLAAAAVISLFVALLATARERCRAVRTESGHTANDATGLGRDSPLAGSGSGVGMVWVSRSGADRAKAAAVRDMGAVSGASTPRGAAGVGEAFAEAGGPVSSGGGGCVEVSEVAVAM</sequence>
<evidence type="ECO:0000256" key="1">
    <source>
        <dbReference type="SAM" id="Phobius"/>
    </source>
</evidence>
<keyword evidence="1" id="KW-0472">Membrane</keyword>
<comment type="caution">
    <text evidence="2">The sequence shown here is derived from an EMBL/GenBank/DDBJ whole genome shotgun (WGS) entry which is preliminary data.</text>
</comment>
<gene>
    <name evidence="2" type="ORF">HYH03_017104</name>
</gene>
<keyword evidence="3" id="KW-1185">Reference proteome</keyword>
<keyword evidence="1" id="KW-0812">Transmembrane</keyword>
<organism evidence="2 3">
    <name type="scientific">Edaphochlamys debaryana</name>
    <dbReference type="NCBI Taxonomy" id="47281"/>
    <lineage>
        <taxon>Eukaryota</taxon>
        <taxon>Viridiplantae</taxon>
        <taxon>Chlorophyta</taxon>
        <taxon>core chlorophytes</taxon>
        <taxon>Chlorophyceae</taxon>
        <taxon>CS clade</taxon>
        <taxon>Chlamydomonadales</taxon>
        <taxon>Chlamydomonadales incertae sedis</taxon>
        <taxon>Edaphochlamys</taxon>
    </lineage>
</organism>
<evidence type="ECO:0000313" key="3">
    <source>
        <dbReference type="Proteomes" id="UP000612055"/>
    </source>
</evidence>
<keyword evidence="1" id="KW-1133">Transmembrane helix</keyword>
<accession>A0A835XNC1</accession>
<protein>
    <submittedName>
        <fullName evidence="2">Uncharacterized protein</fullName>
    </submittedName>
</protein>
<dbReference type="Proteomes" id="UP000612055">
    <property type="component" value="Unassembled WGS sequence"/>
</dbReference>
<evidence type="ECO:0000313" key="2">
    <source>
        <dbReference type="EMBL" id="KAG2484085.1"/>
    </source>
</evidence>
<name>A0A835XNC1_9CHLO</name>
<dbReference type="EMBL" id="JAEHOE010000158">
    <property type="protein sequence ID" value="KAG2484085.1"/>
    <property type="molecule type" value="Genomic_DNA"/>
</dbReference>
<reference evidence="2" key="1">
    <citation type="journal article" date="2020" name="bioRxiv">
        <title>Comparative genomics of Chlamydomonas.</title>
        <authorList>
            <person name="Craig R.J."/>
            <person name="Hasan A.R."/>
            <person name="Ness R.W."/>
            <person name="Keightley P.D."/>
        </authorList>
    </citation>
    <scope>NUCLEOTIDE SEQUENCE</scope>
    <source>
        <strain evidence="2">CCAP 11/70</strain>
    </source>
</reference>